<feature type="signal peptide" evidence="1">
    <location>
        <begin position="1"/>
        <end position="22"/>
    </location>
</feature>
<evidence type="ECO:0000256" key="1">
    <source>
        <dbReference type="SAM" id="SignalP"/>
    </source>
</evidence>
<accession>A0A506PR09</accession>
<reference evidence="3 4" key="1">
    <citation type="submission" date="2019-06" db="EMBL/GenBank/DDBJ databases">
        <title>Flavobacteriaceae Paucihalobacterium erythroidium CWB-1, complete genome.</title>
        <authorList>
            <person name="Wu S."/>
        </authorList>
    </citation>
    <scope>NUCLEOTIDE SEQUENCE [LARGE SCALE GENOMIC DNA]</scope>
    <source>
        <strain evidence="3 4">CWB-1</strain>
    </source>
</reference>
<dbReference type="Proteomes" id="UP000317332">
    <property type="component" value="Unassembled WGS sequence"/>
</dbReference>
<gene>
    <name evidence="3" type="ORF">FJ651_03190</name>
</gene>
<evidence type="ECO:0000313" key="4">
    <source>
        <dbReference type="Proteomes" id="UP000317332"/>
    </source>
</evidence>
<proteinExistence type="predicted"/>
<evidence type="ECO:0000259" key="2">
    <source>
        <dbReference type="Pfam" id="PF14371"/>
    </source>
</evidence>
<dbReference type="EMBL" id="VHIQ01000001">
    <property type="protein sequence ID" value="TPV35938.1"/>
    <property type="molecule type" value="Genomic_DNA"/>
</dbReference>
<protein>
    <submittedName>
        <fullName evidence="3">DUF4412 domain-containing protein</fullName>
    </submittedName>
</protein>
<name>A0A506PR09_9FLAO</name>
<feature type="chain" id="PRO_5021465132" evidence="1">
    <location>
        <begin position="23"/>
        <end position="272"/>
    </location>
</feature>
<keyword evidence="4" id="KW-1185">Reference proteome</keyword>
<keyword evidence="1" id="KW-0732">Signal</keyword>
<dbReference type="OrthoDB" id="1524221at2"/>
<dbReference type="AlphaFoldDB" id="A0A506PR09"/>
<dbReference type="Pfam" id="PF14371">
    <property type="entry name" value="DUF4412"/>
    <property type="match status" value="1"/>
</dbReference>
<comment type="caution">
    <text evidence="3">The sequence shown here is derived from an EMBL/GenBank/DDBJ whole genome shotgun (WGS) entry which is preliminary data.</text>
</comment>
<sequence>MKTKPIIMAFSIYMLFTFSAEAQFLKKLKKKVEDQVEQTVINKTADKAAEQASKSMDKVFDPNFGGGKQGKKVTPQNLPESFSFEYKYQLQISSGKDQMSMDYMLKPGASYMGVSMNVGPKMLMVMDGAENITYMFMESKDSKICTATSLDVSDEFDEEFNDLEDYTITNLPNKTFLGFDCQGMQMESDDYVFIMYFTNDAPVSFNDVFKSDPDRIPPALRSHFKDNQNALMMYMDMKDKKNKGKKNTSGTMECTALETISYELNTAGYQLL</sequence>
<evidence type="ECO:0000313" key="3">
    <source>
        <dbReference type="EMBL" id="TPV35938.1"/>
    </source>
</evidence>
<dbReference type="InterPro" id="IPR025524">
    <property type="entry name" value="DUF4412"/>
</dbReference>
<organism evidence="3 4">
    <name type="scientific">Paucihalobacter ruber</name>
    <dbReference type="NCBI Taxonomy" id="2567861"/>
    <lineage>
        <taxon>Bacteria</taxon>
        <taxon>Pseudomonadati</taxon>
        <taxon>Bacteroidota</taxon>
        <taxon>Flavobacteriia</taxon>
        <taxon>Flavobacteriales</taxon>
        <taxon>Flavobacteriaceae</taxon>
        <taxon>Paucihalobacter</taxon>
    </lineage>
</organism>
<feature type="domain" description="DUF4412" evidence="2">
    <location>
        <begin position="87"/>
        <end position="200"/>
    </location>
</feature>
<dbReference type="RefSeq" id="WP_140988948.1">
    <property type="nucleotide sequence ID" value="NZ_VHIQ01000001.1"/>
</dbReference>